<name>A0A0D3GQQ1_9ORYZ</name>
<protein>
    <submittedName>
        <fullName evidence="2">Uncharacterized protein</fullName>
    </submittedName>
</protein>
<accession>A0A0D3GQQ1</accession>
<feature type="region of interest" description="Disordered" evidence="1">
    <location>
        <begin position="41"/>
        <end position="74"/>
    </location>
</feature>
<sequence length="74" mass="7707">MDRLSLVLAHLTLPSCGGKVKPQEDYHLNQSPLQACNAHLMAPSSSPPTPDCRIIAASGRPSGSPSLSPHPVAP</sequence>
<proteinExistence type="predicted"/>
<reference evidence="2" key="1">
    <citation type="journal article" date="2009" name="Rice">
        <title>De Novo Next Generation Sequencing of Plant Genomes.</title>
        <authorList>
            <person name="Rounsley S."/>
            <person name="Marri P.R."/>
            <person name="Yu Y."/>
            <person name="He R."/>
            <person name="Sisneros N."/>
            <person name="Goicoechea J.L."/>
            <person name="Lee S.J."/>
            <person name="Angelova A."/>
            <person name="Kudrna D."/>
            <person name="Luo M."/>
            <person name="Affourtit J."/>
            <person name="Desany B."/>
            <person name="Knight J."/>
            <person name="Niazi F."/>
            <person name="Egholm M."/>
            <person name="Wing R.A."/>
        </authorList>
    </citation>
    <scope>NUCLEOTIDE SEQUENCE [LARGE SCALE GENOMIC DNA]</scope>
    <source>
        <strain evidence="2">cv. IRGC 105608</strain>
    </source>
</reference>
<dbReference type="Proteomes" id="UP000026960">
    <property type="component" value="Chromosome 7"/>
</dbReference>
<feature type="compositionally biased region" description="Low complexity" evidence="1">
    <location>
        <begin position="58"/>
        <end position="74"/>
    </location>
</feature>
<keyword evidence="3" id="KW-1185">Reference proteome</keyword>
<dbReference type="PaxDb" id="65489-OBART07G13540.1"/>
<organism evidence="2">
    <name type="scientific">Oryza barthii</name>
    <dbReference type="NCBI Taxonomy" id="65489"/>
    <lineage>
        <taxon>Eukaryota</taxon>
        <taxon>Viridiplantae</taxon>
        <taxon>Streptophyta</taxon>
        <taxon>Embryophyta</taxon>
        <taxon>Tracheophyta</taxon>
        <taxon>Spermatophyta</taxon>
        <taxon>Magnoliopsida</taxon>
        <taxon>Liliopsida</taxon>
        <taxon>Poales</taxon>
        <taxon>Poaceae</taxon>
        <taxon>BOP clade</taxon>
        <taxon>Oryzoideae</taxon>
        <taxon>Oryzeae</taxon>
        <taxon>Oryzinae</taxon>
        <taxon>Oryza</taxon>
    </lineage>
</organism>
<dbReference type="AlphaFoldDB" id="A0A0D3GQQ1"/>
<dbReference type="EnsemblPlants" id="OBART07G13540.1">
    <property type="protein sequence ID" value="OBART07G13540.1"/>
    <property type="gene ID" value="OBART07G13540"/>
</dbReference>
<evidence type="ECO:0000313" key="2">
    <source>
        <dbReference type="EnsemblPlants" id="OBART07G13540.1"/>
    </source>
</evidence>
<evidence type="ECO:0000256" key="1">
    <source>
        <dbReference type="SAM" id="MobiDB-lite"/>
    </source>
</evidence>
<dbReference type="Gramene" id="OBART07G13540.1">
    <property type="protein sequence ID" value="OBART07G13540.1"/>
    <property type="gene ID" value="OBART07G13540"/>
</dbReference>
<dbReference type="HOGENOM" id="CLU_2691970_0_0_1"/>
<reference evidence="2" key="2">
    <citation type="submission" date="2015-03" db="UniProtKB">
        <authorList>
            <consortium name="EnsemblPlants"/>
        </authorList>
    </citation>
    <scope>IDENTIFICATION</scope>
</reference>
<evidence type="ECO:0000313" key="3">
    <source>
        <dbReference type="Proteomes" id="UP000026960"/>
    </source>
</evidence>